<feature type="transmembrane region" description="Helical" evidence="13">
    <location>
        <begin position="124"/>
        <end position="142"/>
    </location>
</feature>
<feature type="transmembrane region" description="Helical" evidence="13">
    <location>
        <begin position="7"/>
        <end position="25"/>
    </location>
</feature>
<keyword evidence="8 13" id="KW-1133">Transmembrane helix</keyword>
<evidence type="ECO:0000256" key="8">
    <source>
        <dbReference type="ARBA" id="ARBA00022989"/>
    </source>
</evidence>
<dbReference type="PIRSF" id="PIRSF017385">
    <property type="entry name" value="CtaF"/>
    <property type="match status" value="1"/>
</dbReference>
<dbReference type="OrthoDB" id="5244617at2"/>
<dbReference type="EMBL" id="JRTT01000009">
    <property type="protein sequence ID" value="KHD77762.1"/>
    <property type="molecule type" value="Genomic_DNA"/>
</dbReference>
<keyword evidence="7" id="KW-1278">Translocase</keyword>
<evidence type="ECO:0000313" key="15">
    <source>
        <dbReference type="Proteomes" id="UP000054537"/>
    </source>
</evidence>
<evidence type="ECO:0000256" key="3">
    <source>
        <dbReference type="ARBA" id="ARBA00006870"/>
    </source>
</evidence>
<dbReference type="eggNOG" id="ENOG5032TTI">
    <property type="taxonomic scope" value="Bacteria"/>
</dbReference>
<dbReference type="STRING" id="1869.MB27_09930"/>
<dbReference type="GO" id="GO:0022900">
    <property type="term" value="P:electron transport chain"/>
    <property type="evidence" value="ECO:0007669"/>
    <property type="project" value="InterPro"/>
</dbReference>
<keyword evidence="5" id="KW-1003">Cell membrane</keyword>
<comment type="function">
    <text evidence="1">Part of cytochrome c oxidase, its function is unknown.</text>
</comment>
<reference evidence="14 15" key="1">
    <citation type="submission" date="2014-10" db="EMBL/GenBank/DDBJ databases">
        <title>Draft genome sequence of Actinoplanes utahensis NRRL 12052.</title>
        <authorList>
            <person name="Velasco-Bucheli B."/>
            <person name="del Cerro C."/>
            <person name="Hormigo D."/>
            <person name="Garcia J.L."/>
            <person name="Acebal C."/>
            <person name="Arroyo M."/>
            <person name="de la Mata I."/>
        </authorList>
    </citation>
    <scope>NUCLEOTIDE SEQUENCE [LARGE SCALE GENOMIC DNA]</scope>
    <source>
        <strain evidence="14 15">NRRL 12052</strain>
    </source>
</reference>
<feature type="transmembrane region" description="Helical" evidence="13">
    <location>
        <begin position="99"/>
        <end position="118"/>
    </location>
</feature>
<comment type="caution">
    <text evidence="14">The sequence shown here is derived from an EMBL/GenBank/DDBJ whole genome shotgun (WGS) entry which is preliminary data.</text>
</comment>
<evidence type="ECO:0000256" key="9">
    <source>
        <dbReference type="ARBA" id="ARBA00023136"/>
    </source>
</evidence>
<evidence type="ECO:0000256" key="10">
    <source>
        <dbReference type="ARBA" id="ARBA00031366"/>
    </source>
</evidence>
<evidence type="ECO:0000256" key="13">
    <source>
        <dbReference type="SAM" id="Phobius"/>
    </source>
</evidence>
<dbReference type="InterPro" id="IPR021050">
    <property type="entry name" value="Cyt_c_oxidase_su4_actinobac"/>
</dbReference>
<protein>
    <recommendedName>
        <fullName evidence="4">cytochrome-c oxidase</fullName>
        <ecNumber evidence="4">7.1.1.9</ecNumber>
    </recommendedName>
    <alternativeName>
        <fullName evidence="11">Cytochrome aa3 subunit 4</fullName>
    </alternativeName>
    <alternativeName>
        <fullName evidence="10">Cytochrome c oxidase polypeptide IV</fullName>
    </alternativeName>
</protein>
<dbReference type="GO" id="GO:0004129">
    <property type="term" value="F:cytochrome-c oxidase activity"/>
    <property type="evidence" value="ECO:0007669"/>
    <property type="project" value="UniProtKB-EC"/>
</dbReference>
<keyword evidence="9 13" id="KW-0472">Membrane</keyword>
<comment type="subcellular location">
    <subcellularLocation>
        <location evidence="2">Cell membrane</location>
        <topology evidence="2">Multi-pass membrane protein</topology>
    </subcellularLocation>
</comment>
<keyword evidence="6 13" id="KW-0812">Transmembrane</keyword>
<evidence type="ECO:0000256" key="2">
    <source>
        <dbReference type="ARBA" id="ARBA00004651"/>
    </source>
</evidence>
<accession>A0A0A6XCH0</accession>
<dbReference type="AlphaFoldDB" id="A0A0A6XCH0"/>
<keyword evidence="15" id="KW-1185">Reference proteome</keyword>
<dbReference type="Pfam" id="PF12270">
    <property type="entry name" value="Cyt_c_ox_IV"/>
    <property type="match status" value="1"/>
</dbReference>
<evidence type="ECO:0000256" key="6">
    <source>
        <dbReference type="ARBA" id="ARBA00022692"/>
    </source>
</evidence>
<dbReference type="EC" id="7.1.1.9" evidence="4"/>
<evidence type="ECO:0000256" key="12">
    <source>
        <dbReference type="ARBA" id="ARBA00047816"/>
    </source>
</evidence>
<proteinExistence type="inferred from homology"/>
<dbReference type="GO" id="GO:0005886">
    <property type="term" value="C:plasma membrane"/>
    <property type="evidence" value="ECO:0007669"/>
    <property type="project" value="UniProtKB-SubCell"/>
</dbReference>
<dbReference type="RefSeq" id="WP_043523897.1">
    <property type="nucleotide sequence ID" value="NZ_BAABKU010000035.1"/>
</dbReference>
<evidence type="ECO:0000256" key="5">
    <source>
        <dbReference type="ARBA" id="ARBA00022475"/>
    </source>
</evidence>
<comment type="catalytic activity">
    <reaction evidence="12">
        <text>4 Fe(II)-[cytochrome c] + O2 + 8 H(+)(in) = 4 Fe(III)-[cytochrome c] + 2 H2O + 4 H(+)(out)</text>
        <dbReference type="Rhea" id="RHEA:11436"/>
        <dbReference type="Rhea" id="RHEA-COMP:10350"/>
        <dbReference type="Rhea" id="RHEA-COMP:14399"/>
        <dbReference type="ChEBI" id="CHEBI:15377"/>
        <dbReference type="ChEBI" id="CHEBI:15378"/>
        <dbReference type="ChEBI" id="CHEBI:15379"/>
        <dbReference type="ChEBI" id="CHEBI:29033"/>
        <dbReference type="ChEBI" id="CHEBI:29034"/>
        <dbReference type="EC" id="7.1.1.9"/>
    </reaction>
</comment>
<evidence type="ECO:0000256" key="7">
    <source>
        <dbReference type="ARBA" id="ARBA00022967"/>
    </source>
</evidence>
<sequence length="152" mass="16546">MRTEYKIFAAVAVFLFGAATVYGLYTHNTGNISGTDHGYEGGVEWVGVVALILSGLLCTMCAGFFWFVARRIDLRPEDREDGEIAEGAGEVGFFSPGSYWPFGIALAAAVAGIGLVFWMWWLLAFGLVCVIVSSCGLLFEYYSGTRHPEAHL</sequence>
<comment type="similarity">
    <text evidence="3">Belongs to the cytochrome c oxidase bacterial subunit CtaF family.</text>
</comment>
<gene>
    <name evidence="14" type="ORF">MB27_09930</name>
</gene>
<evidence type="ECO:0000256" key="11">
    <source>
        <dbReference type="ARBA" id="ARBA00031401"/>
    </source>
</evidence>
<dbReference type="Proteomes" id="UP000054537">
    <property type="component" value="Unassembled WGS sequence"/>
</dbReference>
<feature type="transmembrane region" description="Helical" evidence="13">
    <location>
        <begin position="45"/>
        <end position="69"/>
    </location>
</feature>
<evidence type="ECO:0000256" key="4">
    <source>
        <dbReference type="ARBA" id="ARBA00012949"/>
    </source>
</evidence>
<name>A0A0A6XCH0_ACTUT</name>
<evidence type="ECO:0000256" key="1">
    <source>
        <dbReference type="ARBA" id="ARBA00002536"/>
    </source>
</evidence>
<organism evidence="14 15">
    <name type="scientific">Actinoplanes utahensis</name>
    <dbReference type="NCBI Taxonomy" id="1869"/>
    <lineage>
        <taxon>Bacteria</taxon>
        <taxon>Bacillati</taxon>
        <taxon>Actinomycetota</taxon>
        <taxon>Actinomycetes</taxon>
        <taxon>Micromonosporales</taxon>
        <taxon>Micromonosporaceae</taxon>
        <taxon>Actinoplanes</taxon>
    </lineage>
</organism>
<evidence type="ECO:0000313" key="14">
    <source>
        <dbReference type="EMBL" id="KHD77762.1"/>
    </source>
</evidence>